<organism evidence="2">
    <name type="scientific">uncultured Caudovirales phage</name>
    <dbReference type="NCBI Taxonomy" id="2100421"/>
    <lineage>
        <taxon>Viruses</taxon>
        <taxon>Duplodnaviria</taxon>
        <taxon>Heunggongvirae</taxon>
        <taxon>Uroviricota</taxon>
        <taxon>Caudoviricetes</taxon>
        <taxon>Peduoviridae</taxon>
        <taxon>Maltschvirus</taxon>
        <taxon>Maltschvirus maltsch</taxon>
    </lineage>
</organism>
<dbReference type="EMBL" id="LR796270">
    <property type="protein sequence ID" value="CAB4132903.1"/>
    <property type="molecule type" value="Genomic_DNA"/>
</dbReference>
<evidence type="ECO:0000256" key="1">
    <source>
        <dbReference type="SAM" id="Coils"/>
    </source>
</evidence>
<protein>
    <submittedName>
        <fullName evidence="2">Uncharacterized protein</fullName>
    </submittedName>
</protein>
<accession>A0A6J5LHX0</accession>
<reference evidence="2" key="1">
    <citation type="submission" date="2020-04" db="EMBL/GenBank/DDBJ databases">
        <authorList>
            <person name="Chiriac C."/>
            <person name="Salcher M."/>
            <person name="Ghai R."/>
            <person name="Kavagutti S V."/>
        </authorList>
    </citation>
    <scope>NUCLEOTIDE SEQUENCE</scope>
</reference>
<sequence length="75" mass="8757">MLVKVNNSNFVRDTESMAIINLDIAEKNEYYNKVRLIQNQKNQINIVKEEIDSLRNEMSDIKQMLIQLLDKSSNG</sequence>
<name>A0A6J5LHX0_9CAUD</name>
<evidence type="ECO:0000313" key="2">
    <source>
        <dbReference type="EMBL" id="CAB4132903.1"/>
    </source>
</evidence>
<feature type="coiled-coil region" evidence="1">
    <location>
        <begin position="37"/>
        <end position="71"/>
    </location>
</feature>
<proteinExistence type="predicted"/>
<gene>
    <name evidence="2" type="ORF">UFOVP250_7</name>
</gene>
<keyword evidence="1" id="KW-0175">Coiled coil</keyword>